<proteinExistence type="predicted"/>
<gene>
    <name evidence="1" type="ORF">MENT_LOCUS55931</name>
</gene>
<dbReference type="EMBL" id="CAJEWN010002169">
    <property type="protein sequence ID" value="CAD2202307.1"/>
    <property type="molecule type" value="Genomic_DNA"/>
</dbReference>
<accession>A0A6V7XUC6</accession>
<comment type="caution">
    <text evidence="1">The sequence shown here is derived from an EMBL/GenBank/DDBJ whole genome shotgun (WGS) entry which is preliminary data.</text>
</comment>
<evidence type="ECO:0000313" key="1">
    <source>
        <dbReference type="EMBL" id="CAD2202307.1"/>
    </source>
</evidence>
<protein>
    <submittedName>
        <fullName evidence="1">Uncharacterized protein</fullName>
    </submittedName>
</protein>
<dbReference type="Proteomes" id="UP000580250">
    <property type="component" value="Unassembled WGS sequence"/>
</dbReference>
<evidence type="ECO:0000313" key="2">
    <source>
        <dbReference type="Proteomes" id="UP000580250"/>
    </source>
</evidence>
<dbReference type="AlphaFoldDB" id="A0A6V7XUC6"/>
<organism evidence="1 2">
    <name type="scientific">Meloidogyne enterolobii</name>
    <name type="common">Root-knot nematode worm</name>
    <name type="synonym">Meloidogyne mayaguensis</name>
    <dbReference type="NCBI Taxonomy" id="390850"/>
    <lineage>
        <taxon>Eukaryota</taxon>
        <taxon>Metazoa</taxon>
        <taxon>Ecdysozoa</taxon>
        <taxon>Nematoda</taxon>
        <taxon>Chromadorea</taxon>
        <taxon>Rhabditida</taxon>
        <taxon>Tylenchina</taxon>
        <taxon>Tylenchomorpha</taxon>
        <taxon>Tylenchoidea</taxon>
        <taxon>Meloidogynidae</taxon>
        <taxon>Meloidogyninae</taxon>
        <taxon>Meloidogyne</taxon>
    </lineage>
</organism>
<name>A0A6V7XUC6_MELEN</name>
<sequence length="44" mass="5244">MLFVIFEELYEEQMLGLDHSLVHLDCSQLFYSNILRESTTCLVY</sequence>
<reference evidence="1 2" key="1">
    <citation type="submission" date="2020-08" db="EMBL/GenBank/DDBJ databases">
        <authorList>
            <person name="Koutsovoulos G."/>
            <person name="Danchin GJ E."/>
        </authorList>
    </citation>
    <scope>NUCLEOTIDE SEQUENCE [LARGE SCALE GENOMIC DNA]</scope>
</reference>